<dbReference type="NCBIfam" id="NF008933">
    <property type="entry name" value="PRK12290.1"/>
    <property type="match status" value="1"/>
</dbReference>
<dbReference type="Gene3D" id="3.20.20.70">
    <property type="entry name" value="Aldolase class I"/>
    <property type="match status" value="1"/>
</dbReference>
<evidence type="ECO:0000256" key="1">
    <source>
        <dbReference type="ARBA" id="ARBA00005165"/>
    </source>
</evidence>
<feature type="binding site" evidence="9">
    <location>
        <begin position="209"/>
        <end position="213"/>
    </location>
    <ligand>
        <name>4-amino-2-methyl-5-(diphosphooxymethyl)pyrimidine</name>
        <dbReference type="ChEBI" id="CHEBI:57841"/>
    </ligand>
</feature>
<dbReference type="PANTHER" id="PTHR20857">
    <property type="entry name" value="THIAMINE-PHOSPHATE PYROPHOSPHORYLASE"/>
    <property type="match status" value="1"/>
</dbReference>
<dbReference type="EMBL" id="UHIP01000001">
    <property type="protein sequence ID" value="SUP30138.1"/>
    <property type="molecule type" value="Genomic_DNA"/>
</dbReference>
<evidence type="ECO:0000313" key="15">
    <source>
        <dbReference type="Proteomes" id="UP000057088"/>
    </source>
</evidence>
<dbReference type="Proteomes" id="UP000254626">
    <property type="component" value="Unassembled WGS sequence"/>
</dbReference>
<comment type="caution">
    <text evidence="9">Lacks conserved residue(s) required for the propagation of feature annotation.</text>
</comment>
<evidence type="ECO:0000256" key="6">
    <source>
        <dbReference type="ARBA" id="ARBA00047334"/>
    </source>
</evidence>
<evidence type="ECO:0000259" key="12">
    <source>
        <dbReference type="Pfam" id="PF02581"/>
    </source>
</evidence>
<gene>
    <name evidence="14" type="primary">thiE_2</name>
    <name evidence="9" type="synonym">thiE</name>
    <name evidence="13" type="ORF">AL536_20480</name>
    <name evidence="14" type="ORF">NCTC11327_02861</name>
</gene>
<comment type="similarity">
    <text evidence="9 10">Belongs to the thiamine-phosphate synthase family.</text>
</comment>
<feature type="binding site" evidence="9">
    <location>
        <begin position="306"/>
        <end position="308"/>
    </location>
    <ligand>
        <name>2-[(2R,5Z)-2-carboxy-4-methylthiazol-5(2H)-ylidene]ethyl phosphate</name>
        <dbReference type="ChEBI" id="CHEBI:62899"/>
    </ligand>
</feature>
<dbReference type="GO" id="GO:0009228">
    <property type="term" value="P:thiamine biosynthetic process"/>
    <property type="evidence" value="ECO:0007669"/>
    <property type="project" value="UniProtKB-KW"/>
</dbReference>
<dbReference type="PANTHER" id="PTHR20857:SF15">
    <property type="entry name" value="THIAMINE-PHOSPHATE SYNTHASE"/>
    <property type="match status" value="1"/>
</dbReference>
<dbReference type="NCBIfam" id="NF002904">
    <property type="entry name" value="PRK03512.1"/>
    <property type="match status" value="1"/>
</dbReference>
<dbReference type="GO" id="GO:0005737">
    <property type="term" value="C:cytoplasm"/>
    <property type="evidence" value="ECO:0007669"/>
    <property type="project" value="TreeGrafter"/>
</dbReference>
<reference evidence="13" key="2">
    <citation type="submission" date="2018-01" db="EMBL/GenBank/DDBJ databases">
        <title>FDA dAtabase for Regulatory Grade micrObial Sequences (FDA-ARGOS): Supporting development and validation of Infectious Disease Dx tests.</title>
        <authorList>
            <person name="Hoffmann M."/>
            <person name="Allard M."/>
            <person name="Evans P."/>
            <person name="Brown E."/>
            <person name="Tallon L."/>
            <person name="Sadzewicz L."/>
            <person name="Sengamalay N."/>
            <person name="Ott S."/>
            <person name="Godinez A."/>
            <person name="Nagaraj S."/>
            <person name="Vyas G."/>
            <person name="Aluvathingal J."/>
            <person name="Nadendla S."/>
            <person name="Geyer C."/>
            <person name="Sichtig H."/>
        </authorList>
    </citation>
    <scope>NUCLEOTIDE SEQUENCE</scope>
    <source>
        <strain evidence="13">ATCC 33809</strain>
    </source>
</reference>
<dbReference type="GO" id="GO:0009229">
    <property type="term" value="P:thiamine diphosphate biosynthetic process"/>
    <property type="evidence" value="ECO:0007669"/>
    <property type="project" value="UniProtKB-UniRule"/>
</dbReference>
<keyword evidence="15" id="KW-1185">Reference proteome</keyword>
<dbReference type="NCBIfam" id="TIGR00693">
    <property type="entry name" value="thiE"/>
    <property type="match status" value="1"/>
</dbReference>
<comment type="catalytic activity">
    <reaction evidence="8 9 10">
        <text>2-[(2R,5Z)-2-carboxy-4-methylthiazol-5(2H)-ylidene]ethyl phosphate + 4-amino-2-methyl-5-(diphosphooxymethyl)pyrimidine + 2 H(+) = thiamine phosphate + CO2 + diphosphate</text>
        <dbReference type="Rhea" id="RHEA:47844"/>
        <dbReference type="ChEBI" id="CHEBI:15378"/>
        <dbReference type="ChEBI" id="CHEBI:16526"/>
        <dbReference type="ChEBI" id="CHEBI:33019"/>
        <dbReference type="ChEBI" id="CHEBI:37575"/>
        <dbReference type="ChEBI" id="CHEBI:57841"/>
        <dbReference type="ChEBI" id="CHEBI:62899"/>
        <dbReference type="EC" id="2.5.1.3"/>
    </reaction>
</comment>
<comment type="catalytic activity">
    <reaction evidence="7 9 10">
        <text>2-(2-carboxy-4-methylthiazol-5-yl)ethyl phosphate + 4-amino-2-methyl-5-(diphosphooxymethyl)pyrimidine + 2 H(+) = thiamine phosphate + CO2 + diphosphate</text>
        <dbReference type="Rhea" id="RHEA:47848"/>
        <dbReference type="ChEBI" id="CHEBI:15378"/>
        <dbReference type="ChEBI" id="CHEBI:16526"/>
        <dbReference type="ChEBI" id="CHEBI:33019"/>
        <dbReference type="ChEBI" id="CHEBI:37575"/>
        <dbReference type="ChEBI" id="CHEBI:57841"/>
        <dbReference type="ChEBI" id="CHEBI:62890"/>
        <dbReference type="EC" id="2.5.1.3"/>
    </reaction>
</comment>
<dbReference type="GO" id="GO:0000287">
    <property type="term" value="F:magnesium ion binding"/>
    <property type="evidence" value="ECO:0007669"/>
    <property type="project" value="UniProtKB-UniRule"/>
</dbReference>
<feature type="binding site" evidence="9">
    <location>
        <position position="241"/>
    </location>
    <ligand>
        <name>4-amino-2-methyl-5-(diphosphooxymethyl)pyrimidine</name>
        <dbReference type="ChEBI" id="CHEBI:57841"/>
    </ligand>
</feature>
<feature type="binding site" evidence="9">
    <location>
        <position position="242"/>
    </location>
    <ligand>
        <name>Mg(2+)</name>
        <dbReference type="ChEBI" id="CHEBI:18420"/>
    </ligand>
</feature>
<dbReference type="KEGG" id="vfl:AL536_20480"/>
<evidence type="ECO:0000313" key="13">
    <source>
        <dbReference type="EMBL" id="AMF95724.1"/>
    </source>
</evidence>
<keyword evidence="2 9" id="KW-0808">Transferase</keyword>
<dbReference type="SUPFAM" id="SSF51391">
    <property type="entry name" value="Thiamin phosphate synthase"/>
    <property type="match status" value="1"/>
</dbReference>
<dbReference type="InterPro" id="IPR036206">
    <property type="entry name" value="ThiamineP_synth_sf"/>
</dbReference>
<evidence type="ECO:0000256" key="9">
    <source>
        <dbReference type="HAMAP-Rule" id="MF_00097"/>
    </source>
</evidence>
<evidence type="ECO:0000256" key="11">
    <source>
        <dbReference type="RuleBase" id="RU004253"/>
    </source>
</evidence>
<accession>A0AAX2LRV9</accession>
<protein>
    <recommendedName>
        <fullName evidence="9">Thiamine-phosphate synthase</fullName>
        <shortName evidence="9">TP synthase</shortName>
        <shortName evidence="9">TPS</shortName>
        <ecNumber evidence="9">2.5.1.3</ecNumber>
    </recommendedName>
    <alternativeName>
        <fullName evidence="9">Thiamine-phosphate pyrophosphorylase</fullName>
        <shortName evidence="9">TMP pyrophosphorylase</shortName>
        <shortName evidence="9">TMP-PPase</shortName>
    </alternativeName>
</protein>
<feature type="binding site" evidence="9">
    <location>
        <position position="280"/>
    </location>
    <ligand>
        <name>4-amino-2-methyl-5-(diphosphooxymethyl)pyrimidine</name>
        <dbReference type="ChEBI" id="CHEBI:57841"/>
    </ligand>
</feature>
<dbReference type="FunFam" id="3.20.20.70:FF:000064">
    <property type="entry name" value="Thiamine-phosphate synthase"/>
    <property type="match status" value="1"/>
</dbReference>
<dbReference type="GO" id="GO:0004789">
    <property type="term" value="F:thiamine-phosphate diphosphorylase activity"/>
    <property type="evidence" value="ECO:0007669"/>
    <property type="project" value="UniProtKB-UniRule"/>
</dbReference>
<comment type="catalytic activity">
    <reaction evidence="6 9 10">
        <text>4-methyl-5-(2-phosphooxyethyl)-thiazole + 4-amino-2-methyl-5-(diphosphooxymethyl)pyrimidine + H(+) = thiamine phosphate + diphosphate</text>
        <dbReference type="Rhea" id="RHEA:22328"/>
        <dbReference type="ChEBI" id="CHEBI:15378"/>
        <dbReference type="ChEBI" id="CHEBI:33019"/>
        <dbReference type="ChEBI" id="CHEBI:37575"/>
        <dbReference type="ChEBI" id="CHEBI:57841"/>
        <dbReference type="ChEBI" id="CHEBI:58296"/>
        <dbReference type="EC" id="2.5.1.3"/>
    </reaction>
</comment>
<evidence type="ECO:0000313" key="16">
    <source>
        <dbReference type="Proteomes" id="UP000254626"/>
    </source>
</evidence>
<feature type="domain" description="Thiamine phosphate synthase/TenI" evidence="12">
    <location>
        <begin position="193"/>
        <end position="369"/>
    </location>
</feature>
<dbReference type="EMBL" id="CP014035">
    <property type="protein sequence ID" value="AMF95724.1"/>
    <property type="molecule type" value="Genomic_DNA"/>
</dbReference>
<comment type="cofactor">
    <cofactor evidence="9">
        <name>Mg(2+)</name>
        <dbReference type="ChEBI" id="CHEBI:18420"/>
    </cofactor>
    <text evidence="9">Binds 1 Mg(2+) ion per subunit.</text>
</comment>
<evidence type="ECO:0000256" key="8">
    <source>
        <dbReference type="ARBA" id="ARBA00047883"/>
    </source>
</evidence>
<comment type="function">
    <text evidence="9">Condenses 4-methyl-5-(beta-hydroxyethyl)thiazole monophosphate (THZ-P) and 2-methyl-4-amino-5-hydroxymethyl pyrimidine pyrophosphate (HMP-PP) to form thiamine monophosphate (TMP).</text>
</comment>
<dbReference type="Proteomes" id="UP000057088">
    <property type="component" value="Chromosome 2"/>
</dbReference>
<dbReference type="InterPro" id="IPR034291">
    <property type="entry name" value="TMP_synthase"/>
</dbReference>
<name>A0AAX2LRV9_VIBFL</name>
<evidence type="ECO:0000256" key="3">
    <source>
        <dbReference type="ARBA" id="ARBA00022723"/>
    </source>
</evidence>
<organism evidence="14 16">
    <name type="scientific">Vibrio fluvialis</name>
    <dbReference type="NCBI Taxonomy" id="676"/>
    <lineage>
        <taxon>Bacteria</taxon>
        <taxon>Pseudomonadati</taxon>
        <taxon>Pseudomonadota</taxon>
        <taxon>Gammaproteobacteria</taxon>
        <taxon>Vibrionales</taxon>
        <taxon>Vibrionaceae</taxon>
        <taxon>Vibrio</taxon>
    </lineage>
</organism>
<evidence type="ECO:0000256" key="2">
    <source>
        <dbReference type="ARBA" id="ARBA00022679"/>
    </source>
</evidence>
<keyword evidence="3 9" id="KW-0479">Metal-binding</keyword>
<dbReference type="InterPro" id="IPR013785">
    <property type="entry name" value="Aldolase_TIM"/>
</dbReference>
<evidence type="ECO:0000313" key="14">
    <source>
        <dbReference type="EMBL" id="SUP30138.1"/>
    </source>
</evidence>
<dbReference type="RefSeq" id="WP_061057062.1">
    <property type="nucleotide sequence ID" value="NZ_CABLBX010000015.1"/>
</dbReference>
<dbReference type="CDD" id="cd00564">
    <property type="entry name" value="TMP_TenI"/>
    <property type="match status" value="1"/>
</dbReference>
<keyword evidence="4 9" id="KW-0460">Magnesium</keyword>
<dbReference type="EC" id="2.5.1.3" evidence="9"/>
<evidence type="ECO:0000256" key="7">
    <source>
        <dbReference type="ARBA" id="ARBA00047851"/>
    </source>
</evidence>
<evidence type="ECO:0000256" key="10">
    <source>
        <dbReference type="RuleBase" id="RU003826"/>
    </source>
</evidence>
<dbReference type="GeneID" id="29386669"/>
<reference evidence="15" key="1">
    <citation type="submission" date="2015-12" db="EMBL/GenBank/DDBJ databases">
        <title>FDA dAtabase for Regulatory Grade micrObial Sequences (FDA-ARGOS): Supporting development and validation of Infectious Disease Dx tests.</title>
        <authorList>
            <person name="Hoffmann M."/>
            <person name="Allard M."/>
            <person name="Evans P."/>
            <person name="Brown E."/>
            <person name="Tallon L.J."/>
            <person name="Sadzewicz L."/>
            <person name="Sengamalay N."/>
            <person name="Ott S."/>
            <person name="Godinez A."/>
            <person name="Nagaraj S."/>
            <person name="Vyas G."/>
            <person name="Aluvathingal J."/>
            <person name="Nadendla S."/>
            <person name="Geyer C."/>
            <person name="Sichtig H."/>
        </authorList>
    </citation>
    <scope>NUCLEOTIDE SEQUENCE [LARGE SCALE GENOMIC DNA]</scope>
    <source>
        <strain evidence="15">ATCC 33809</strain>
    </source>
</reference>
<dbReference type="Pfam" id="PF02581">
    <property type="entry name" value="TMP-TENI"/>
    <property type="match status" value="1"/>
</dbReference>
<feature type="binding site" evidence="9">
    <location>
        <position position="261"/>
    </location>
    <ligand>
        <name>Mg(2+)</name>
        <dbReference type="ChEBI" id="CHEBI:18420"/>
    </ligand>
</feature>
<evidence type="ECO:0000256" key="4">
    <source>
        <dbReference type="ARBA" id="ARBA00022842"/>
    </source>
</evidence>
<proteinExistence type="inferred from homology"/>
<feature type="binding site" evidence="9">
    <location>
        <position position="309"/>
    </location>
    <ligand>
        <name>4-amino-2-methyl-5-(diphosphooxymethyl)pyrimidine</name>
        <dbReference type="ChEBI" id="CHEBI:57841"/>
    </ligand>
</feature>
<comment type="pathway">
    <text evidence="1 9 11">Cofactor biosynthesis; thiamine diphosphate biosynthesis; thiamine phosphate from 4-amino-2-methyl-5-diphosphomethylpyrimidine and 4-methyl-5-(2-phosphoethyl)-thiazole: step 1/1.</text>
</comment>
<dbReference type="InterPro" id="IPR022998">
    <property type="entry name" value="ThiamineP_synth_TenI"/>
</dbReference>
<evidence type="ECO:0000256" key="5">
    <source>
        <dbReference type="ARBA" id="ARBA00022977"/>
    </source>
</evidence>
<dbReference type="HAMAP" id="MF_00097">
    <property type="entry name" value="TMP_synthase"/>
    <property type="match status" value="1"/>
</dbReference>
<keyword evidence="5 9" id="KW-0784">Thiamine biosynthesis</keyword>
<sequence length="401" mass="44322">MKLLIPSQCIELTGEVQRVLLLAEQQGFAIGHIELGVSPTPYLQLVGDTTLSLSCNWFTHVQPDADWVLHYGAAAKDLPAIHVHDGWIFIGEEPHQGRVIDRWQHSDEVRRLLQVKTLEPADCWRHLAWVLACLSLDFPIEDALVLSRAALNVSRETWPCDYRHFPQPQTQANLSAFPTLTPESLGVYPVVDDVRWIAQLLPLGITTIQLRIKDPHQTDLEQQVIEAIRLGREFGAQVFINDYWQLAAKHGAYGVHLGQEDLQTVDLNVLLENNLRLGLSTHGYFELLRIHQLAPSYIALGHIFPTTTKQMPSKPQGLVRLALYQRLLDSMPYGDAVGVPSVAIGGIDALNAEQVLACGVSSIAVVRAITEAKNVAAAVDTLQHILASSLASAKERSNVVG</sequence>
<reference evidence="14 16" key="3">
    <citation type="submission" date="2018-06" db="EMBL/GenBank/DDBJ databases">
        <authorList>
            <consortium name="Pathogen Informatics"/>
            <person name="Doyle S."/>
        </authorList>
    </citation>
    <scope>NUCLEOTIDE SEQUENCE [LARGE SCALE GENOMIC DNA]</scope>
    <source>
        <strain evidence="14 16">NCTC11327</strain>
    </source>
</reference>
<dbReference type="AlphaFoldDB" id="A0AAX2LRV9"/>
<feature type="binding site" evidence="9">
    <location>
        <position position="346"/>
    </location>
    <ligand>
        <name>2-[(2R,5Z)-2-carboxy-4-methylthiazol-5(2H)-ylidene]ethyl phosphate</name>
        <dbReference type="ChEBI" id="CHEBI:62899"/>
    </ligand>
</feature>